<feature type="region of interest" description="Disordered" evidence="1">
    <location>
        <begin position="1"/>
        <end position="66"/>
    </location>
</feature>
<evidence type="ECO:0000313" key="2">
    <source>
        <dbReference type="EMBL" id="OBZ68154.1"/>
    </source>
</evidence>
<feature type="compositionally biased region" description="Polar residues" evidence="1">
    <location>
        <begin position="12"/>
        <end position="23"/>
    </location>
</feature>
<reference evidence="2 3" key="1">
    <citation type="submission" date="2016-03" db="EMBL/GenBank/DDBJ databases">
        <title>Whole genome sequencing of Grifola frondosa 9006-11.</title>
        <authorList>
            <person name="Min B."/>
            <person name="Park H."/>
            <person name="Kim J.-G."/>
            <person name="Cho H."/>
            <person name="Oh Y.-L."/>
            <person name="Kong W.-S."/>
            <person name="Choi I.-G."/>
        </authorList>
    </citation>
    <scope>NUCLEOTIDE SEQUENCE [LARGE SCALE GENOMIC DNA]</scope>
    <source>
        <strain evidence="2 3">9006-11</strain>
    </source>
</reference>
<evidence type="ECO:0000256" key="1">
    <source>
        <dbReference type="SAM" id="MobiDB-lite"/>
    </source>
</evidence>
<accession>A0A1C7LZB3</accession>
<dbReference type="Proteomes" id="UP000092993">
    <property type="component" value="Unassembled WGS sequence"/>
</dbReference>
<comment type="caution">
    <text evidence="2">The sequence shown here is derived from an EMBL/GenBank/DDBJ whole genome shotgun (WGS) entry which is preliminary data.</text>
</comment>
<keyword evidence="3" id="KW-1185">Reference proteome</keyword>
<sequence length="76" mass="8208">MLSHGVSPVDVDSTSGGKSNSTALEKAALQGEMQLHKPSFTSSEDEYNVSDSESEKEDGTDKECPPLCCMEFLHDL</sequence>
<dbReference type="AlphaFoldDB" id="A0A1C7LZB3"/>
<feature type="compositionally biased region" description="Acidic residues" evidence="1">
    <location>
        <begin position="43"/>
        <end position="56"/>
    </location>
</feature>
<proteinExistence type="predicted"/>
<protein>
    <submittedName>
        <fullName evidence="2">Uncharacterized protein</fullName>
    </submittedName>
</protein>
<dbReference type="EMBL" id="LUGG01000022">
    <property type="protein sequence ID" value="OBZ68154.1"/>
    <property type="molecule type" value="Genomic_DNA"/>
</dbReference>
<evidence type="ECO:0000313" key="3">
    <source>
        <dbReference type="Proteomes" id="UP000092993"/>
    </source>
</evidence>
<name>A0A1C7LZB3_GRIFR</name>
<organism evidence="2 3">
    <name type="scientific">Grifola frondosa</name>
    <name type="common">Maitake</name>
    <name type="synonym">Polyporus frondosus</name>
    <dbReference type="NCBI Taxonomy" id="5627"/>
    <lineage>
        <taxon>Eukaryota</taxon>
        <taxon>Fungi</taxon>
        <taxon>Dikarya</taxon>
        <taxon>Basidiomycota</taxon>
        <taxon>Agaricomycotina</taxon>
        <taxon>Agaricomycetes</taxon>
        <taxon>Polyporales</taxon>
        <taxon>Grifolaceae</taxon>
        <taxon>Grifola</taxon>
    </lineage>
</organism>
<gene>
    <name evidence="2" type="ORF">A0H81_11957</name>
</gene>